<feature type="domain" description="Major facilitator superfamily (MFS) profile" evidence="6">
    <location>
        <begin position="21"/>
        <end position="444"/>
    </location>
</feature>
<feature type="transmembrane region" description="Helical" evidence="5">
    <location>
        <begin position="52"/>
        <end position="75"/>
    </location>
</feature>
<evidence type="ECO:0000313" key="8">
    <source>
        <dbReference type="Proteomes" id="UP000566324"/>
    </source>
</evidence>
<keyword evidence="8" id="KW-1185">Reference proteome</keyword>
<keyword evidence="4 5" id="KW-0472">Membrane</keyword>
<dbReference type="PANTHER" id="PTHR23508">
    <property type="entry name" value="CARBOXYLIC ACID TRANSPORTER PROTEIN HOMOLOG"/>
    <property type="match status" value="1"/>
</dbReference>
<feature type="transmembrane region" description="Helical" evidence="5">
    <location>
        <begin position="297"/>
        <end position="315"/>
    </location>
</feature>
<evidence type="ECO:0000256" key="3">
    <source>
        <dbReference type="ARBA" id="ARBA00022989"/>
    </source>
</evidence>
<dbReference type="PROSITE" id="PS50850">
    <property type="entry name" value="MFS"/>
    <property type="match status" value="1"/>
</dbReference>
<keyword evidence="3 5" id="KW-1133">Transmembrane helix</keyword>
<dbReference type="RefSeq" id="WP_184069351.1">
    <property type="nucleotide sequence ID" value="NZ_JACHNZ010000023.1"/>
</dbReference>
<dbReference type="EMBL" id="JACHNZ010000023">
    <property type="protein sequence ID" value="MBB4632559.1"/>
    <property type="molecule type" value="Genomic_DNA"/>
</dbReference>
<feature type="transmembrane region" description="Helical" evidence="5">
    <location>
        <begin position="397"/>
        <end position="414"/>
    </location>
</feature>
<proteinExistence type="predicted"/>
<evidence type="ECO:0000256" key="1">
    <source>
        <dbReference type="ARBA" id="ARBA00004141"/>
    </source>
</evidence>
<reference evidence="7 8" key="1">
    <citation type="submission" date="2020-08" db="EMBL/GenBank/DDBJ databases">
        <title>Genomic Encyclopedia of Type Strains, Phase IV (KMG-IV): sequencing the most valuable type-strain genomes for metagenomic binning, comparative biology and taxonomic classification.</title>
        <authorList>
            <person name="Goeker M."/>
        </authorList>
    </citation>
    <scope>NUCLEOTIDE SEQUENCE [LARGE SCALE GENOMIC DNA]</scope>
    <source>
        <strain evidence="7 8">DSM 17328</strain>
    </source>
</reference>
<dbReference type="InterPro" id="IPR011701">
    <property type="entry name" value="MFS"/>
</dbReference>
<sequence length="462" mass="48641">MKATIQDVLDNAPLGTTQLRVVALVTLALILEGFDIQLAAFAAPAIREEWGLAVSAMGPMLAAVMVGMAIGGAVGGSLGDRIGRRPTLILAVVIFSVTTCLASLASNLWQLTALRFIAGIGFGAAYPNAAVLVGEWTPLRVRAKAIALLTLGLPIGGLIGSAISAYLIPALGWRMTFLAAGILPLVIAVVMYFSLPESLAFMARDDRRHTLVRQIVARISKGSVSEADIVMGNEESAQTTDHSERDSILAARNRRVTAGFWLAFFCNFTVAYLVMNWLPMLLTMLGTEQAEAIRGSFYMNLAGIVGLVLAALIYPRLGSRRTFGLMLLVPSAAVLIAGLSTLGEGAAGPIPAPLMVLAGACLAYWGVSGATASLWSLSVHAYSVRARATGLGWANSVGRLGGLASTLIGGWLIFLEPSPFVFLAFVAAILFVEMIGTLIIDRHAPPIIVKSDRKPKTVAVGD</sequence>
<comment type="subcellular location">
    <subcellularLocation>
        <location evidence="1">Membrane</location>
        <topology evidence="1">Multi-pass membrane protein</topology>
    </subcellularLocation>
</comment>
<dbReference type="PANTHER" id="PTHR23508:SF10">
    <property type="entry name" value="CARBOXYLIC ACID TRANSPORTER PROTEIN HOMOLOG"/>
    <property type="match status" value="1"/>
</dbReference>
<evidence type="ECO:0000259" key="6">
    <source>
        <dbReference type="PROSITE" id="PS50850"/>
    </source>
</evidence>
<protein>
    <submittedName>
        <fullName evidence="7">AAHS family 4-hydroxybenzoate transporter-like MFS transporter</fullName>
    </submittedName>
</protein>
<dbReference type="InterPro" id="IPR005829">
    <property type="entry name" value="Sugar_transporter_CS"/>
</dbReference>
<dbReference type="InterPro" id="IPR020846">
    <property type="entry name" value="MFS_dom"/>
</dbReference>
<gene>
    <name evidence="7" type="ORF">GGQ98_002185</name>
</gene>
<dbReference type="Proteomes" id="UP000566324">
    <property type="component" value="Unassembled WGS sequence"/>
</dbReference>
<feature type="transmembrane region" description="Helical" evidence="5">
    <location>
        <begin position="354"/>
        <end position="377"/>
    </location>
</feature>
<feature type="transmembrane region" description="Helical" evidence="5">
    <location>
        <begin position="420"/>
        <end position="440"/>
    </location>
</feature>
<dbReference type="PROSITE" id="PS00217">
    <property type="entry name" value="SUGAR_TRANSPORT_2"/>
    <property type="match status" value="1"/>
</dbReference>
<evidence type="ECO:0000313" key="7">
    <source>
        <dbReference type="EMBL" id="MBB4632559.1"/>
    </source>
</evidence>
<dbReference type="Pfam" id="PF07690">
    <property type="entry name" value="MFS_1"/>
    <property type="match status" value="1"/>
</dbReference>
<feature type="transmembrane region" description="Helical" evidence="5">
    <location>
        <begin position="322"/>
        <end position="342"/>
    </location>
</feature>
<organism evidence="7 8">
    <name type="scientific">Sphingosinicella soli</name>
    <dbReference type="NCBI Taxonomy" id="333708"/>
    <lineage>
        <taxon>Bacteria</taxon>
        <taxon>Pseudomonadati</taxon>
        <taxon>Pseudomonadota</taxon>
        <taxon>Alphaproteobacteria</taxon>
        <taxon>Sphingomonadales</taxon>
        <taxon>Sphingosinicellaceae</taxon>
        <taxon>Sphingosinicella</taxon>
    </lineage>
</organism>
<feature type="transmembrane region" description="Helical" evidence="5">
    <location>
        <begin position="175"/>
        <end position="195"/>
    </location>
</feature>
<feature type="transmembrane region" description="Helical" evidence="5">
    <location>
        <begin position="258"/>
        <end position="277"/>
    </location>
</feature>
<name>A0A7W7B210_9SPHN</name>
<dbReference type="SUPFAM" id="SSF103473">
    <property type="entry name" value="MFS general substrate transporter"/>
    <property type="match status" value="1"/>
</dbReference>
<evidence type="ECO:0000256" key="4">
    <source>
        <dbReference type="ARBA" id="ARBA00023136"/>
    </source>
</evidence>
<dbReference type="InterPro" id="IPR036259">
    <property type="entry name" value="MFS_trans_sf"/>
</dbReference>
<keyword evidence="2 5" id="KW-0812">Transmembrane</keyword>
<accession>A0A7W7B210</accession>
<dbReference type="GO" id="GO:0005886">
    <property type="term" value="C:plasma membrane"/>
    <property type="evidence" value="ECO:0007669"/>
    <property type="project" value="TreeGrafter"/>
</dbReference>
<feature type="transmembrane region" description="Helical" evidence="5">
    <location>
        <begin position="87"/>
        <end position="106"/>
    </location>
</feature>
<dbReference type="AlphaFoldDB" id="A0A7W7B210"/>
<comment type="caution">
    <text evidence="7">The sequence shown here is derived from an EMBL/GenBank/DDBJ whole genome shotgun (WGS) entry which is preliminary data.</text>
</comment>
<feature type="transmembrane region" description="Helical" evidence="5">
    <location>
        <begin position="145"/>
        <end position="169"/>
    </location>
</feature>
<evidence type="ECO:0000256" key="2">
    <source>
        <dbReference type="ARBA" id="ARBA00022692"/>
    </source>
</evidence>
<feature type="transmembrane region" description="Helical" evidence="5">
    <location>
        <begin position="21"/>
        <end position="46"/>
    </location>
</feature>
<evidence type="ECO:0000256" key="5">
    <source>
        <dbReference type="SAM" id="Phobius"/>
    </source>
</evidence>
<feature type="transmembrane region" description="Helical" evidence="5">
    <location>
        <begin position="112"/>
        <end position="133"/>
    </location>
</feature>
<dbReference type="GO" id="GO:0046943">
    <property type="term" value="F:carboxylic acid transmembrane transporter activity"/>
    <property type="evidence" value="ECO:0007669"/>
    <property type="project" value="TreeGrafter"/>
</dbReference>
<dbReference type="Gene3D" id="1.20.1250.20">
    <property type="entry name" value="MFS general substrate transporter like domains"/>
    <property type="match status" value="1"/>
</dbReference>